<dbReference type="InterPro" id="IPR005467">
    <property type="entry name" value="His_kinase_dom"/>
</dbReference>
<dbReference type="InterPro" id="IPR036890">
    <property type="entry name" value="HATPase_C_sf"/>
</dbReference>
<dbReference type="InterPro" id="IPR029151">
    <property type="entry name" value="Sensor-like_sf"/>
</dbReference>
<comment type="function">
    <text evidence="15">Member of the two-component regulatory system DctB/DctD involved in the transport of C4-dicarboxylates. DctB functions as a membrane-associated protein kinase that phosphorylates DctD in response to environmental signals.</text>
</comment>
<comment type="caution">
    <text evidence="20">The sequence shown here is derived from an EMBL/GenBank/DDBJ whole genome shotgun (WGS) entry which is preliminary data.</text>
</comment>
<keyword evidence="11" id="KW-0067">ATP-binding</keyword>
<dbReference type="InterPro" id="IPR036097">
    <property type="entry name" value="HisK_dim/P_sf"/>
</dbReference>
<dbReference type="FunFam" id="1.10.287.130:FF:000049">
    <property type="entry name" value="C4-dicarboxylate transport sensor protein DctB"/>
    <property type="match status" value="1"/>
</dbReference>
<keyword evidence="17" id="KW-0175">Coiled coil</keyword>
<evidence type="ECO:0000256" key="1">
    <source>
        <dbReference type="ARBA" id="ARBA00000085"/>
    </source>
</evidence>
<evidence type="ECO:0000256" key="15">
    <source>
        <dbReference type="ARBA" id="ARBA00059004"/>
    </source>
</evidence>
<evidence type="ECO:0000256" key="7">
    <source>
        <dbReference type="ARBA" id="ARBA00022679"/>
    </source>
</evidence>
<feature type="transmembrane region" description="Helical" evidence="18">
    <location>
        <begin position="306"/>
        <end position="327"/>
    </location>
</feature>
<dbReference type="PANTHER" id="PTHR43065">
    <property type="entry name" value="SENSOR HISTIDINE KINASE"/>
    <property type="match status" value="1"/>
</dbReference>
<dbReference type="GO" id="GO:0000155">
    <property type="term" value="F:phosphorelay sensor kinase activity"/>
    <property type="evidence" value="ECO:0007669"/>
    <property type="project" value="InterPro"/>
</dbReference>
<keyword evidence="12 18" id="KW-1133">Transmembrane helix</keyword>
<dbReference type="EC" id="2.7.13.3" evidence="3"/>
<keyword evidence="14 18" id="KW-0472">Membrane</keyword>
<dbReference type="InterPro" id="IPR003594">
    <property type="entry name" value="HATPase_dom"/>
</dbReference>
<keyword evidence="13" id="KW-0902">Two-component regulatory system</keyword>
<evidence type="ECO:0000256" key="5">
    <source>
        <dbReference type="ARBA" id="ARBA00022519"/>
    </source>
</evidence>
<proteinExistence type="predicted"/>
<evidence type="ECO:0000256" key="11">
    <source>
        <dbReference type="ARBA" id="ARBA00022840"/>
    </source>
</evidence>
<feature type="domain" description="Histidine kinase" evidence="19">
    <location>
        <begin position="398"/>
        <end position="617"/>
    </location>
</feature>
<dbReference type="EMBL" id="LWHQ01000021">
    <property type="protein sequence ID" value="OAS24820.1"/>
    <property type="molecule type" value="Genomic_DNA"/>
</dbReference>
<evidence type="ECO:0000313" key="21">
    <source>
        <dbReference type="Proteomes" id="UP000078316"/>
    </source>
</evidence>
<evidence type="ECO:0000256" key="8">
    <source>
        <dbReference type="ARBA" id="ARBA00022692"/>
    </source>
</evidence>
<evidence type="ECO:0000256" key="13">
    <source>
        <dbReference type="ARBA" id="ARBA00023012"/>
    </source>
</evidence>
<dbReference type="SMART" id="SM00387">
    <property type="entry name" value="HATPase_c"/>
    <property type="match status" value="1"/>
</dbReference>
<accession>A0A179SAG8</accession>
<keyword evidence="8 18" id="KW-0812">Transmembrane</keyword>
<dbReference type="SMART" id="SM00388">
    <property type="entry name" value="HisKA"/>
    <property type="match status" value="1"/>
</dbReference>
<comment type="catalytic activity">
    <reaction evidence="1">
        <text>ATP + protein L-histidine = ADP + protein N-phospho-L-histidine.</text>
        <dbReference type="EC" id="2.7.13.3"/>
    </reaction>
</comment>
<dbReference type="GO" id="GO:0005886">
    <property type="term" value="C:plasma membrane"/>
    <property type="evidence" value="ECO:0007669"/>
    <property type="project" value="UniProtKB-SubCell"/>
</dbReference>
<keyword evidence="9" id="KW-0547">Nucleotide-binding</keyword>
<dbReference type="Proteomes" id="UP000078316">
    <property type="component" value="Unassembled WGS sequence"/>
</dbReference>
<evidence type="ECO:0000256" key="14">
    <source>
        <dbReference type="ARBA" id="ARBA00023136"/>
    </source>
</evidence>
<protein>
    <recommendedName>
        <fullName evidence="16">C4-dicarboxylate transport sensor protein DctB</fullName>
        <ecNumber evidence="3">2.7.13.3</ecNumber>
    </recommendedName>
</protein>
<dbReference type="SUPFAM" id="SSF103190">
    <property type="entry name" value="Sensory domain-like"/>
    <property type="match status" value="1"/>
</dbReference>
<dbReference type="PROSITE" id="PS50109">
    <property type="entry name" value="HIS_KIN"/>
    <property type="match status" value="1"/>
</dbReference>
<evidence type="ECO:0000256" key="6">
    <source>
        <dbReference type="ARBA" id="ARBA00022553"/>
    </source>
</evidence>
<dbReference type="PIRSF" id="PIRSF036431">
    <property type="entry name" value="STHK_DctB"/>
    <property type="match status" value="1"/>
</dbReference>
<reference evidence="20 21" key="1">
    <citation type="submission" date="2016-04" db="EMBL/GenBank/DDBJ databases">
        <authorList>
            <person name="Evans L.H."/>
            <person name="Alamgir A."/>
            <person name="Owens N."/>
            <person name="Weber N.D."/>
            <person name="Virtaneva K."/>
            <person name="Barbian K."/>
            <person name="Babar A."/>
            <person name="Rosenke K."/>
        </authorList>
    </citation>
    <scope>NUCLEOTIDE SEQUENCE [LARGE SCALE GENOMIC DNA]</scope>
    <source>
        <strain evidence="20 21">PMB02</strain>
    </source>
</reference>
<evidence type="ECO:0000259" key="19">
    <source>
        <dbReference type="PROSITE" id="PS50109"/>
    </source>
</evidence>
<dbReference type="CDD" id="cd12914">
    <property type="entry name" value="PDC1_DGC_like"/>
    <property type="match status" value="1"/>
</dbReference>
<evidence type="ECO:0000256" key="18">
    <source>
        <dbReference type="SAM" id="Phobius"/>
    </source>
</evidence>
<dbReference type="PANTHER" id="PTHR43065:SF46">
    <property type="entry name" value="C4-DICARBOXYLATE TRANSPORT SENSOR PROTEIN DCTB"/>
    <property type="match status" value="1"/>
</dbReference>
<dbReference type="InterPro" id="IPR004358">
    <property type="entry name" value="Sig_transdc_His_kin-like_C"/>
</dbReference>
<dbReference type="SUPFAM" id="SSF47384">
    <property type="entry name" value="Homodimeric domain of signal transducing histidine kinase"/>
    <property type="match status" value="1"/>
</dbReference>
<dbReference type="SUPFAM" id="SSF55874">
    <property type="entry name" value="ATPase domain of HSP90 chaperone/DNA topoisomerase II/histidine kinase"/>
    <property type="match status" value="1"/>
</dbReference>
<name>A0A179SAG8_9HYPH</name>
<dbReference type="InterPro" id="IPR017055">
    <property type="entry name" value="Sig_transdc_His_kinase_DctB"/>
</dbReference>
<evidence type="ECO:0000256" key="10">
    <source>
        <dbReference type="ARBA" id="ARBA00022777"/>
    </source>
</evidence>
<evidence type="ECO:0000256" key="3">
    <source>
        <dbReference type="ARBA" id="ARBA00012438"/>
    </source>
</evidence>
<evidence type="ECO:0000313" key="20">
    <source>
        <dbReference type="EMBL" id="OAS24820.1"/>
    </source>
</evidence>
<evidence type="ECO:0000256" key="2">
    <source>
        <dbReference type="ARBA" id="ARBA00004429"/>
    </source>
</evidence>
<dbReference type="Pfam" id="PF02518">
    <property type="entry name" value="HATPase_c"/>
    <property type="match status" value="1"/>
</dbReference>
<sequence>MSQAPPSGSRPPRRARLVRSGIRPWALAGAILALTLAAFLATLEAGREQVRRASRQRLVIAEAVLRAAVDRYRYLPSVLALDTEVRDLLADPGAPAAIAAVNAKLEAIARASGVAAIYLMDAHGLTRSASNWNEPLSFVGSSYAYRPYFRDAVATGASRYFGVGTTTQQPGLFIGRAVPAPDGHVAGIVVVKVDLENLQGEWRRAGERILVSDAAGVVFLASEPAWKYRPFRPLPEAETRRIRTAQQYGDSELAPLLANGPADPGGTIDLPADGRTVSGIVERVAMPDLGWTLWYVAPTGPALRQALLVAAATGIAGLAVVFALAAAGQRRRRLRGEQAMRLALERRVEERTHDLRDANARLRAEMDERERTTAALRATQDELIHAGRLAALGQISTAINHEINQPLAALRTYLASTAVFLERGDAATVRRNLQRMTEVTQRIAEIIRHLKDFARKTGPRHCEPVRLAAAAEAALDLLRTRLRAEEVAVTCAIPPDALVRAEPVRLEQVLLNLMVNALDAMRDAPERRLALTASREPASSGDPGPCWRLAVADSGSGIPPEHMAQIFDPFFTTKAAGEGLGLGLSLSSLIVRDLGGNLGAENGERGAVLTLVLPVAEA</sequence>
<dbReference type="STRING" id="427683.A5481_12025"/>
<dbReference type="AlphaFoldDB" id="A0A179SAG8"/>
<keyword evidence="5" id="KW-0997">Cell inner membrane</keyword>
<keyword evidence="7" id="KW-0808">Transferase</keyword>
<keyword evidence="6" id="KW-0597">Phosphoprotein</keyword>
<organism evidence="20 21">
    <name type="scientific">Methylobacterium platani</name>
    <dbReference type="NCBI Taxonomy" id="427683"/>
    <lineage>
        <taxon>Bacteria</taxon>
        <taxon>Pseudomonadati</taxon>
        <taxon>Pseudomonadota</taxon>
        <taxon>Alphaproteobacteria</taxon>
        <taxon>Hyphomicrobiales</taxon>
        <taxon>Methylobacteriaceae</taxon>
        <taxon>Methylobacterium</taxon>
    </lineage>
</organism>
<dbReference type="Gene3D" id="6.10.250.3020">
    <property type="match status" value="1"/>
</dbReference>
<keyword evidence="4" id="KW-1003">Cell membrane</keyword>
<gene>
    <name evidence="20" type="ORF">A5481_12025</name>
</gene>
<comment type="subcellular location">
    <subcellularLocation>
        <location evidence="2">Cell inner membrane</location>
        <topology evidence="2">Multi-pass membrane protein</topology>
    </subcellularLocation>
</comment>
<dbReference type="Gene3D" id="3.30.450.20">
    <property type="entry name" value="PAS domain"/>
    <property type="match status" value="2"/>
</dbReference>
<dbReference type="Gene3D" id="3.30.565.10">
    <property type="entry name" value="Histidine kinase-like ATPase, C-terminal domain"/>
    <property type="match status" value="1"/>
</dbReference>
<dbReference type="RefSeq" id="WP_053082326.1">
    <property type="nucleotide sequence ID" value="NZ_LWHQ01000021.1"/>
</dbReference>
<dbReference type="GO" id="GO:0005524">
    <property type="term" value="F:ATP binding"/>
    <property type="evidence" value="ECO:0007669"/>
    <property type="project" value="UniProtKB-KW"/>
</dbReference>
<evidence type="ECO:0000256" key="17">
    <source>
        <dbReference type="SAM" id="Coils"/>
    </source>
</evidence>
<feature type="coiled-coil region" evidence="17">
    <location>
        <begin position="345"/>
        <end position="382"/>
    </location>
</feature>
<dbReference type="OrthoDB" id="7568856at2"/>
<dbReference type="PRINTS" id="PR00344">
    <property type="entry name" value="BCTRLSENSOR"/>
</dbReference>
<evidence type="ECO:0000256" key="4">
    <source>
        <dbReference type="ARBA" id="ARBA00022475"/>
    </source>
</evidence>
<keyword evidence="10" id="KW-0418">Kinase</keyword>
<dbReference type="Gene3D" id="1.10.287.130">
    <property type="match status" value="1"/>
</dbReference>
<evidence type="ECO:0000256" key="9">
    <source>
        <dbReference type="ARBA" id="ARBA00022741"/>
    </source>
</evidence>
<dbReference type="InterPro" id="IPR003661">
    <property type="entry name" value="HisK_dim/P_dom"/>
</dbReference>
<dbReference type="Pfam" id="PF00512">
    <property type="entry name" value="HisKA"/>
    <property type="match status" value="1"/>
</dbReference>
<dbReference type="CDD" id="cd00082">
    <property type="entry name" value="HisKA"/>
    <property type="match status" value="1"/>
</dbReference>
<evidence type="ECO:0000256" key="12">
    <source>
        <dbReference type="ARBA" id="ARBA00022989"/>
    </source>
</evidence>
<evidence type="ECO:0000256" key="16">
    <source>
        <dbReference type="ARBA" id="ARBA00073143"/>
    </source>
</evidence>